<feature type="domain" description="ATP-grasp" evidence="5">
    <location>
        <begin position="123"/>
        <end position="318"/>
    </location>
</feature>
<dbReference type="RefSeq" id="WP_229335224.1">
    <property type="nucleotide sequence ID" value="NZ_JAINUL010000001.1"/>
</dbReference>
<dbReference type="PANTHER" id="PTHR43585">
    <property type="entry name" value="FUMIPYRROLE BIOSYNTHESIS PROTEIN C"/>
    <property type="match status" value="1"/>
</dbReference>
<sequence>MTDPRPLRQPTGRPVVLVVAPNDELYRGYCLASVAAAYDTVVITPTPLTWEHPHVIDHEQADPYDLDALLTAGQALASRNPVVGVLTWNETLLVNTARLARHLGLPGDRPGVMRACRDKATSRALFDRHKVPSATSVKAATLAEAVAAAQAIGYPVVVKPAGQAGSVGVIRVDTPQQLPDAFAFATTGAQLHGGESTVVLVEEYLDGEEISVECVTHQGITTPVAITRKQLGFAPYFEETGHSVDAADLLLPHVGPIAQAAVAALGITSGIQHVEMRLTASGPRIVEVNARIGGDLIGKLVLLATGIDLPRAAADLAFGRRPDLTPTRHQAAAIALLYPDTSGTVTARGIDPALAGADWLHQTSWILEPGDRVTLPPEGDVDVARVGLVVVTAADAGQARECLDTVTGHITITVAPAA</sequence>
<evidence type="ECO:0000256" key="4">
    <source>
        <dbReference type="PROSITE-ProRule" id="PRU00409"/>
    </source>
</evidence>
<accession>A0ABS8E0S1</accession>
<evidence type="ECO:0000256" key="1">
    <source>
        <dbReference type="ARBA" id="ARBA00022598"/>
    </source>
</evidence>
<dbReference type="SMART" id="SM01209">
    <property type="entry name" value="GARS_A"/>
    <property type="match status" value="1"/>
</dbReference>
<keyword evidence="3 4" id="KW-0067">ATP-binding</keyword>
<dbReference type="PROSITE" id="PS50975">
    <property type="entry name" value="ATP_GRASP"/>
    <property type="match status" value="1"/>
</dbReference>
<evidence type="ECO:0000256" key="2">
    <source>
        <dbReference type="ARBA" id="ARBA00022741"/>
    </source>
</evidence>
<evidence type="ECO:0000313" key="6">
    <source>
        <dbReference type="EMBL" id="MCC0094666.1"/>
    </source>
</evidence>
<dbReference type="SUPFAM" id="SSF56059">
    <property type="entry name" value="Glutathione synthetase ATP-binding domain-like"/>
    <property type="match status" value="1"/>
</dbReference>
<keyword evidence="7" id="KW-1185">Reference proteome</keyword>
<dbReference type="PANTHER" id="PTHR43585:SF2">
    <property type="entry name" value="ATP-GRASP ENZYME FSQD"/>
    <property type="match status" value="1"/>
</dbReference>
<dbReference type="Pfam" id="PF13535">
    <property type="entry name" value="ATP-grasp_4"/>
    <property type="match status" value="1"/>
</dbReference>
<keyword evidence="2 4" id="KW-0547">Nucleotide-binding</keyword>
<evidence type="ECO:0000256" key="3">
    <source>
        <dbReference type="ARBA" id="ARBA00022840"/>
    </source>
</evidence>
<dbReference type="InterPro" id="IPR052032">
    <property type="entry name" value="ATP-dep_AA_Ligase"/>
</dbReference>
<name>A0ABS8E0S1_9ACTN</name>
<dbReference type="Gene3D" id="3.30.470.20">
    <property type="entry name" value="ATP-grasp fold, B domain"/>
    <property type="match status" value="1"/>
</dbReference>
<protein>
    <submittedName>
        <fullName evidence="6">ATP-grasp domain-containing protein</fullName>
    </submittedName>
</protein>
<dbReference type="EMBL" id="JAINUL010000001">
    <property type="protein sequence ID" value="MCC0094666.1"/>
    <property type="molecule type" value="Genomic_DNA"/>
</dbReference>
<evidence type="ECO:0000259" key="5">
    <source>
        <dbReference type="PROSITE" id="PS50975"/>
    </source>
</evidence>
<reference evidence="6 7" key="1">
    <citation type="submission" date="2021-08" db="EMBL/GenBank/DDBJ databases">
        <title>Genomic Architecture of Streptomyces flavotricini NGL1 and Streptomyces erythrochromogenes HMS4 With Differential Plant Beneficial attributes and laccase production capabilities.</title>
        <authorList>
            <person name="Salwan R."/>
            <person name="Kaur R."/>
            <person name="Sharma V."/>
        </authorList>
    </citation>
    <scope>NUCLEOTIDE SEQUENCE [LARGE SCALE GENOMIC DNA]</scope>
    <source>
        <strain evidence="6 7">NGL1</strain>
    </source>
</reference>
<gene>
    <name evidence="6" type="ORF">K7B10_07690</name>
</gene>
<keyword evidence="1" id="KW-0436">Ligase</keyword>
<organism evidence="6 7">
    <name type="scientific">Streptomyces flavotricini</name>
    <dbReference type="NCBI Taxonomy" id="66888"/>
    <lineage>
        <taxon>Bacteria</taxon>
        <taxon>Bacillati</taxon>
        <taxon>Actinomycetota</taxon>
        <taxon>Actinomycetes</taxon>
        <taxon>Kitasatosporales</taxon>
        <taxon>Streptomycetaceae</taxon>
        <taxon>Streptomyces</taxon>
    </lineage>
</organism>
<proteinExistence type="predicted"/>
<evidence type="ECO:0000313" key="7">
    <source>
        <dbReference type="Proteomes" id="UP001520654"/>
    </source>
</evidence>
<comment type="caution">
    <text evidence="6">The sequence shown here is derived from an EMBL/GenBank/DDBJ whole genome shotgun (WGS) entry which is preliminary data.</text>
</comment>
<dbReference type="Proteomes" id="UP001520654">
    <property type="component" value="Unassembled WGS sequence"/>
</dbReference>
<dbReference type="Gene3D" id="3.40.50.20">
    <property type="match status" value="1"/>
</dbReference>
<dbReference type="InterPro" id="IPR011761">
    <property type="entry name" value="ATP-grasp"/>
</dbReference>